<comment type="caution">
    <text evidence="1">The sequence shown here is derived from an EMBL/GenBank/DDBJ whole genome shotgun (WGS) entry which is preliminary data.</text>
</comment>
<dbReference type="EMBL" id="JAMKPW020000018">
    <property type="protein sequence ID" value="KAK8209004.1"/>
    <property type="molecule type" value="Genomic_DNA"/>
</dbReference>
<accession>A0ACC3SDJ8</accession>
<organism evidence="1 2">
    <name type="scientific">Zalaria obscura</name>
    <dbReference type="NCBI Taxonomy" id="2024903"/>
    <lineage>
        <taxon>Eukaryota</taxon>
        <taxon>Fungi</taxon>
        <taxon>Dikarya</taxon>
        <taxon>Ascomycota</taxon>
        <taxon>Pezizomycotina</taxon>
        <taxon>Dothideomycetes</taxon>
        <taxon>Dothideomycetidae</taxon>
        <taxon>Dothideales</taxon>
        <taxon>Zalariaceae</taxon>
        <taxon>Zalaria</taxon>
    </lineage>
</organism>
<evidence type="ECO:0000313" key="1">
    <source>
        <dbReference type="EMBL" id="KAK8209004.1"/>
    </source>
</evidence>
<dbReference type="Proteomes" id="UP001320706">
    <property type="component" value="Unassembled WGS sequence"/>
</dbReference>
<proteinExistence type="predicted"/>
<name>A0ACC3SDJ8_9PEZI</name>
<sequence>MPRVRVKSGCITCRIRRVKCDETKPSCDRCRSTGRSCDGYAPPSFSRRDLLAASHRSASGPIIRTLCTDPAFSTDAERRQFDFFRSCTVPATNSLFGSVFWNRIVLQLAHREPAIKYAVSALSAVHQLATLQERDSTCHHLQQNHAHSSYTRAVSQAQKLLSATSKEDLRTVLVLCVLFTCYENVRNEWRWAQTHLKSGLAILSYHWGKDSRGTEIAPIADVLRRQHLAALILSDTRMPYEHEKVDFPQATNLHPSHDLDMFRDSLMNMLSYLLHINGQYFRDFWTGSSPIMPNLEKHLRRAKLELRAWRIAFEQAIASRTLPRDQHAIAFIWLYYHVTNILVEAGSNNDEMRWDAFEHEFAMMIEHATRFVEYESKDTGLSGQKTLSFEMGLIMPLSLLGSRCRSPSLRTKSLKILGSKERREGFWSSTGAMEVQKALMNIEEDGLGEIHSAAEIPGEKRVHNIELMFHRQERQLSVHMMTLPYGLKGDWLIKTVRVPFAAADDMPHNSAQCRQGDIATGDHKSGPSVTALNLSLGQGSLASLACLDHMSKVTSIIQKHDDA</sequence>
<gene>
    <name evidence="1" type="ORF">M8818_003968</name>
</gene>
<keyword evidence="2" id="KW-1185">Reference proteome</keyword>
<evidence type="ECO:0000313" key="2">
    <source>
        <dbReference type="Proteomes" id="UP001320706"/>
    </source>
</evidence>
<reference evidence="1" key="1">
    <citation type="submission" date="2024-02" db="EMBL/GenBank/DDBJ databases">
        <title>Metagenome Assembled Genome of Zalaria obscura JY119.</title>
        <authorList>
            <person name="Vighnesh L."/>
            <person name="Jagadeeshwari U."/>
            <person name="Venkata Ramana C."/>
            <person name="Sasikala C."/>
        </authorList>
    </citation>
    <scope>NUCLEOTIDE SEQUENCE</scope>
    <source>
        <strain evidence="1">JY119</strain>
    </source>
</reference>
<protein>
    <submittedName>
        <fullName evidence="1">Uncharacterized protein</fullName>
    </submittedName>
</protein>